<gene>
    <name evidence="3" type="ORF">BKA15_006751</name>
</gene>
<protein>
    <submittedName>
        <fullName evidence="3">Pimeloyl-ACP methyl ester carboxylesterase</fullName>
    </submittedName>
</protein>
<dbReference type="RefSeq" id="WP_179757927.1">
    <property type="nucleotide sequence ID" value="NZ_JACCBU010000001.1"/>
</dbReference>
<dbReference type="PANTHER" id="PTHR46118">
    <property type="entry name" value="PROTEIN ABHD11"/>
    <property type="match status" value="1"/>
</dbReference>
<feature type="domain" description="AB hydrolase-1" evidence="2">
    <location>
        <begin position="18"/>
        <end position="249"/>
    </location>
</feature>
<dbReference type="InterPro" id="IPR000073">
    <property type="entry name" value="AB_hydrolase_1"/>
</dbReference>
<dbReference type="EMBL" id="JACCBU010000001">
    <property type="protein sequence ID" value="NYE75422.1"/>
    <property type="molecule type" value="Genomic_DNA"/>
</dbReference>
<dbReference type="InterPro" id="IPR029058">
    <property type="entry name" value="AB_hydrolase_fold"/>
</dbReference>
<dbReference type="Gene3D" id="3.40.50.1820">
    <property type="entry name" value="alpha/beta hydrolase"/>
    <property type="match status" value="1"/>
</dbReference>
<dbReference type="Proteomes" id="UP000569914">
    <property type="component" value="Unassembled WGS sequence"/>
</dbReference>
<keyword evidence="1" id="KW-0378">Hydrolase</keyword>
<dbReference type="PANTHER" id="PTHR46118:SF4">
    <property type="entry name" value="PROTEIN ABHD11"/>
    <property type="match status" value="1"/>
</dbReference>
<keyword evidence="4" id="KW-1185">Reference proteome</keyword>
<dbReference type="GO" id="GO:0016787">
    <property type="term" value="F:hydrolase activity"/>
    <property type="evidence" value="ECO:0007669"/>
    <property type="project" value="UniProtKB-KW"/>
</dbReference>
<evidence type="ECO:0000259" key="2">
    <source>
        <dbReference type="Pfam" id="PF00561"/>
    </source>
</evidence>
<evidence type="ECO:0000313" key="3">
    <source>
        <dbReference type="EMBL" id="NYE75422.1"/>
    </source>
</evidence>
<dbReference type="PRINTS" id="PR00111">
    <property type="entry name" value="ABHYDROLASE"/>
</dbReference>
<evidence type="ECO:0000256" key="1">
    <source>
        <dbReference type="ARBA" id="ARBA00022801"/>
    </source>
</evidence>
<reference evidence="3 4" key="1">
    <citation type="submission" date="2020-07" db="EMBL/GenBank/DDBJ databases">
        <title>Sequencing the genomes of 1000 actinobacteria strains.</title>
        <authorList>
            <person name="Klenk H.-P."/>
        </authorList>
    </citation>
    <scope>NUCLEOTIDE SEQUENCE [LARGE SCALE GENOMIC DNA]</scope>
    <source>
        <strain evidence="3 4">DSM 22083</strain>
    </source>
</reference>
<name>A0A7Y9LEV9_9ACTN</name>
<evidence type="ECO:0000313" key="4">
    <source>
        <dbReference type="Proteomes" id="UP000569914"/>
    </source>
</evidence>
<organism evidence="3 4">
    <name type="scientific">Microlunatus parietis</name>
    <dbReference type="NCBI Taxonomy" id="682979"/>
    <lineage>
        <taxon>Bacteria</taxon>
        <taxon>Bacillati</taxon>
        <taxon>Actinomycetota</taxon>
        <taxon>Actinomycetes</taxon>
        <taxon>Propionibacteriales</taxon>
        <taxon>Propionibacteriaceae</taxon>
        <taxon>Microlunatus</taxon>
    </lineage>
</organism>
<dbReference type="SUPFAM" id="SSF53474">
    <property type="entry name" value="alpha/beta-Hydrolases"/>
    <property type="match status" value="1"/>
</dbReference>
<dbReference type="AlphaFoldDB" id="A0A7Y9LEV9"/>
<accession>A0A7Y9LEV9</accession>
<comment type="caution">
    <text evidence="3">The sequence shown here is derived from an EMBL/GenBank/DDBJ whole genome shotgun (WGS) entry which is preliminary data.</text>
</comment>
<proteinExistence type="predicted"/>
<dbReference type="Pfam" id="PF00561">
    <property type="entry name" value="Abhydrolase_1"/>
    <property type="match status" value="1"/>
</dbReference>
<sequence>MSTAVLNTMTVGDHGSRVVFCHGLFGQGRNWTAIAKALSADHRSLLVDLPNHGRSLWTDDVAYPAVADLVASRLAELTGGEPFALVGHSMGGKIAMMIALRHPELVERLCVVDVSPRPQQLTGDSPFARYVRGMRSLDLDGLPDRAAADQALVPCVEDPVVRGFLLQNLRRDGDHWRWQQNLQVLGDRLDVLGSWPEVTQPPYDGRVLWVAGQRSDYITDADREPMRALFPAVRKVVIKNAGHWVHSEQPESFLATLRVFLAA</sequence>